<dbReference type="InterPro" id="IPR000914">
    <property type="entry name" value="SBP_5_dom"/>
</dbReference>
<dbReference type="EMBL" id="BMIF01000002">
    <property type="protein sequence ID" value="GGA59403.1"/>
    <property type="molecule type" value="Genomic_DNA"/>
</dbReference>
<dbReference type="Gene3D" id="3.40.190.10">
    <property type="entry name" value="Periplasmic binding protein-like II"/>
    <property type="match status" value="1"/>
</dbReference>
<dbReference type="InterPro" id="IPR006311">
    <property type="entry name" value="TAT_signal"/>
</dbReference>
<evidence type="ECO:0000313" key="7">
    <source>
        <dbReference type="Proteomes" id="UP000636264"/>
    </source>
</evidence>
<evidence type="ECO:0000256" key="1">
    <source>
        <dbReference type="ARBA" id="ARBA00004418"/>
    </source>
</evidence>
<dbReference type="GO" id="GO:1904680">
    <property type="term" value="F:peptide transmembrane transporter activity"/>
    <property type="evidence" value="ECO:0007669"/>
    <property type="project" value="TreeGrafter"/>
</dbReference>
<dbReference type="Gene3D" id="3.10.105.10">
    <property type="entry name" value="Dipeptide-binding Protein, Domain 3"/>
    <property type="match status" value="1"/>
</dbReference>
<evidence type="ECO:0000256" key="3">
    <source>
        <dbReference type="ARBA" id="ARBA00022729"/>
    </source>
</evidence>
<comment type="caution">
    <text evidence="6">The sequence shown here is derived from an EMBL/GenBank/DDBJ whole genome shotgun (WGS) entry which is preliminary data.</text>
</comment>
<evidence type="ECO:0000259" key="5">
    <source>
        <dbReference type="Pfam" id="PF00496"/>
    </source>
</evidence>
<organism evidence="6 7">
    <name type="scientific">Nitratireductor aestuarii</name>
    <dbReference type="NCBI Taxonomy" id="1735103"/>
    <lineage>
        <taxon>Bacteria</taxon>
        <taxon>Pseudomonadati</taxon>
        <taxon>Pseudomonadota</taxon>
        <taxon>Alphaproteobacteria</taxon>
        <taxon>Hyphomicrobiales</taxon>
        <taxon>Phyllobacteriaceae</taxon>
        <taxon>Nitratireductor</taxon>
    </lineage>
</organism>
<reference evidence="6" key="2">
    <citation type="submission" date="2020-09" db="EMBL/GenBank/DDBJ databases">
        <authorList>
            <person name="Sun Q."/>
            <person name="Zhou Y."/>
        </authorList>
    </citation>
    <scope>NUCLEOTIDE SEQUENCE</scope>
    <source>
        <strain evidence="6">CGMCC 1.15320</strain>
    </source>
</reference>
<dbReference type="GO" id="GO:0043190">
    <property type="term" value="C:ATP-binding cassette (ABC) transporter complex"/>
    <property type="evidence" value="ECO:0007669"/>
    <property type="project" value="InterPro"/>
</dbReference>
<comment type="similarity">
    <text evidence="2">Belongs to the bacterial solute-binding protein 5 family.</text>
</comment>
<evidence type="ECO:0000256" key="4">
    <source>
        <dbReference type="SAM" id="SignalP"/>
    </source>
</evidence>
<dbReference type="InterPro" id="IPR039424">
    <property type="entry name" value="SBP_5"/>
</dbReference>
<sequence length="619" mass="70390">MLDTTRRRFLLGAASLGAMAAGRPLFAAVPADTPVHGLSAFGDLKYPPGFTTFEYANPDAPKGGIIRLQPGNWLFNQNVQTFNTLNSFVRTGSAPPRMELCFDGLMDGSLDEPDSIYGLVAETVTISEDRNSFLFKLRPEARFHDGSPITAEDVAFSYNLFKKEGHPSLMLVLAEMTAAEAVGEREFRLTFSGKQSQRTILGAAGFPILSEKDLEQKPFDSSRIEAFLGSGPYKVGRFSAGRYIEYERVEDDWANHLPFRNGLYHFDRIRIDFFSDRNAAFEAFKKGETEWRGEFTSSVWATQYDFPAIREGKVVKREFPDELRPSFYCKALNQRRERFRDPRVRKAIAACFDFEWINRNLFYDLYRRSQSTFEGSPYVAEGTPSKEELALLEPLRGKIPEEAFGEAPIQLKTDGSGSDRTILREAARLMREAGWERKDSWLQKDGETFAIEYLVNDETFLRISPGFIRNLRAIGINATMRQVDSSQYQLRVNSFDFDLIDTAFSLGATPTRDTLLQFFHSSTVDLQGSNNYVGMADEAVDKLVEIAAAAQNREDFVVAMKALDRVLRARLDWIPNWDTPNHRVAYWNKFGFREPKPDYGFPVEALWWYDEAKAKAIGK</sequence>
<evidence type="ECO:0000313" key="6">
    <source>
        <dbReference type="EMBL" id="GGA59403.1"/>
    </source>
</evidence>
<reference evidence="6" key="1">
    <citation type="journal article" date="2014" name="Int. J. Syst. Evol. Microbiol.">
        <title>Complete genome sequence of Corynebacterium casei LMG S-19264T (=DSM 44701T), isolated from a smear-ripened cheese.</title>
        <authorList>
            <consortium name="US DOE Joint Genome Institute (JGI-PGF)"/>
            <person name="Walter F."/>
            <person name="Albersmeier A."/>
            <person name="Kalinowski J."/>
            <person name="Ruckert C."/>
        </authorList>
    </citation>
    <scope>NUCLEOTIDE SEQUENCE</scope>
    <source>
        <strain evidence="6">CGMCC 1.15320</strain>
    </source>
</reference>
<dbReference type="PIRSF" id="PIRSF002741">
    <property type="entry name" value="MppA"/>
    <property type="match status" value="1"/>
</dbReference>
<feature type="signal peptide" evidence="4">
    <location>
        <begin position="1"/>
        <end position="27"/>
    </location>
</feature>
<dbReference type="AlphaFoldDB" id="A0A916W1E2"/>
<dbReference type="CDD" id="cd08497">
    <property type="entry name" value="MbnE-like"/>
    <property type="match status" value="1"/>
</dbReference>
<dbReference type="SUPFAM" id="SSF53850">
    <property type="entry name" value="Periplasmic binding protein-like II"/>
    <property type="match status" value="1"/>
</dbReference>
<name>A0A916W1E2_9HYPH</name>
<dbReference type="PROSITE" id="PS51318">
    <property type="entry name" value="TAT"/>
    <property type="match status" value="1"/>
</dbReference>
<dbReference type="InterPro" id="IPR030678">
    <property type="entry name" value="Peptide/Ni-bd"/>
</dbReference>
<comment type="subcellular location">
    <subcellularLocation>
        <location evidence="1">Periplasm</location>
    </subcellularLocation>
</comment>
<gene>
    <name evidence="6" type="ORF">GCM10011385_11400</name>
</gene>
<feature type="chain" id="PRO_5036872317" evidence="4">
    <location>
        <begin position="28"/>
        <end position="619"/>
    </location>
</feature>
<keyword evidence="7" id="KW-1185">Reference proteome</keyword>
<dbReference type="Proteomes" id="UP000636264">
    <property type="component" value="Unassembled WGS sequence"/>
</dbReference>
<dbReference type="Pfam" id="PF00496">
    <property type="entry name" value="SBP_bac_5"/>
    <property type="match status" value="1"/>
</dbReference>
<proteinExistence type="inferred from homology"/>
<dbReference type="GO" id="GO:0030288">
    <property type="term" value="C:outer membrane-bounded periplasmic space"/>
    <property type="evidence" value="ECO:0007669"/>
    <property type="project" value="TreeGrafter"/>
</dbReference>
<dbReference type="PANTHER" id="PTHR30290:SF64">
    <property type="entry name" value="ABC TRANSPORTER PERIPLASMIC BINDING PROTEIN"/>
    <property type="match status" value="1"/>
</dbReference>
<dbReference type="PANTHER" id="PTHR30290">
    <property type="entry name" value="PERIPLASMIC BINDING COMPONENT OF ABC TRANSPORTER"/>
    <property type="match status" value="1"/>
</dbReference>
<keyword evidence="3 4" id="KW-0732">Signal</keyword>
<evidence type="ECO:0000256" key="2">
    <source>
        <dbReference type="ARBA" id="ARBA00005695"/>
    </source>
</evidence>
<accession>A0A916W1E2</accession>
<dbReference type="RefSeq" id="WP_188719975.1">
    <property type="nucleotide sequence ID" value="NZ_BMIF01000002.1"/>
</dbReference>
<protein>
    <submittedName>
        <fullName evidence="6">ABC transporter substrate-binding protein</fullName>
    </submittedName>
</protein>
<dbReference type="GO" id="GO:0042884">
    <property type="term" value="P:microcin transport"/>
    <property type="evidence" value="ECO:0007669"/>
    <property type="project" value="TreeGrafter"/>
</dbReference>
<dbReference type="GO" id="GO:0015833">
    <property type="term" value="P:peptide transport"/>
    <property type="evidence" value="ECO:0007669"/>
    <property type="project" value="TreeGrafter"/>
</dbReference>
<feature type="domain" description="Solute-binding protein family 5" evidence="5">
    <location>
        <begin position="116"/>
        <end position="522"/>
    </location>
</feature>